<sequence length="176" mass="19182">MLLFTDGLFGLRPPPQSTSGHKVDTKRTASTSSIHPTPSPLPIATATTEKSQSLADFDPKFSSFDPAISATNFFVLGAPTQRMQQAGPSQGQAAWDYFSSDLEIMDWKLGMIDTWIFRNPGTLDGVFCRPLAGLVCVRRTCHRRTSIEDSVVCAGELSPSWTAHSLATWSIEDSSI</sequence>
<accession>A0AAD4W940</accession>
<organism evidence="2 3">
    <name type="scientific">Prunus dulcis</name>
    <name type="common">Almond</name>
    <name type="synonym">Amygdalus dulcis</name>
    <dbReference type="NCBI Taxonomy" id="3755"/>
    <lineage>
        <taxon>Eukaryota</taxon>
        <taxon>Viridiplantae</taxon>
        <taxon>Streptophyta</taxon>
        <taxon>Embryophyta</taxon>
        <taxon>Tracheophyta</taxon>
        <taxon>Spermatophyta</taxon>
        <taxon>Magnoliopsida</taxon>
        <taxon>eudicotyledons</taxon>
        <taxon>Gunneridae</taxon>
        <taxon>Pentapetalae</taxon>
        <taxon>rosids</taxon>
        <taxon>fabids</taxon>
        <taxon>Rosales</taxon>
        <taxon>Rosaceae</taxon>
        <taxon>Amygdaloideae</taxon>
        <taxon>Amygdaleae</taxon>
        <taxon>Prunus</taxon>
    </lineage>
</organism>
<gene>
    <name evidence="2" type="ORF">L3X38_018482</name>
</gene>
<feature type="region of interest" description="Disordered" evidence="1">
    <location>
        <begin position="1"/>
        <end position="44"/>
    </location>
</feature>
<evidence type="ECO:0000313" key="3">
    <source>
        <dbReference type="Proteomes" id="UP001054821"/>
    </source>
</evidence>
<dbReference type="Proteomes" id="UP001054821">
    <property type="component" value="Chromosome 3"/>
</dbReference>
<evidence type="ECO:0000256" key="1">
    <source>
        <dbReference type="SAM" id="MobiDB-lite"/>
    </source>
</evidence>
<dbReference type="EMBL" id="JAJFAZ020000003">
    <property type="protein sequence ID" value="KAI5339210.1"/>
    <property type="molecule type" value="Genomic_DNA"/>
</dbReference>
<protein>
    <submittedName>
        <fullName evidence="2">Uncharacterized protein</fullName>
    </submittedName>
</protein>
<comment type="caution">
    <text evidence="2">The sequence shown here is derived from an EMBL/GenBank/DDBJ whole genome shotgun (WGS) entry which is preliminary data.</text>
</comment>
<reference evidence="2 3" key="1">
    <citation type="journal article" date="2022" name="G3 (Bethesda)">
        <title>Whole-genome sequence and methylome profiling of the almond [Prunus dulcis (Mill.) D.A. Webb] cultivar 'Nonpareil'.</title>
        <authorList>
            <person name="D'Amico-Willman K.M."/>
            <person name="Ouma W.Z."/>
            <person name="Meulia T."/>
            <person name="Sideli G.M."/>
            <person name="Gradziel T.M."/>
            <person name="Fresnedo-Ramirez J."/>
        </authorList>
    </citation>
    <scope>NUCLEOTIDE SEQUENCE [LARGE SCALE GENOMIC DNA]</scope>
    <source>
        <strain evidence="2">Clone GOH B32 T37-40</strain>
    </source>
</reference>
<name>A0AAD4W940_PRUDU</name>
<evidence type="ECO:0000313" key="2">
    <source>
        <dbReference type="EMBL" id="KAI5339210.1"/>
    </source>
</evidence>
<keyword evidence="3" id="KW-1185">Reference proteome</keyword>
<proteinExistence type="predicted"/>
<dbReference type="AlphaFoldDB" id="A0AAD4W940"/>